<reference evidence="2 3" key="1">
    <citation type="submission" date="2016-07" db="EMBL/GenBank/DDBJ databases">
        <title>Pervasive Adenine N6-methylation of Active Genes in Fungi.</title>
        <authorList>
            <consortium name="DOE Joint Genome Institute"/>
            <person name="Mondo S.J."/>
            <person name="Dannebaum R.O."/>
            <person name="Kuo R.C."/>
            <person name="Labutti K."/>
            <person name="Haridas S."/>
            <person name="Kuo A."/>
            <person name="Salamov A."/>
            <person name="Ahrendt S.R."/>
            <person name="Lipzen A."/>
            <person name="Sullivan W."/>
            <person name="Andreopoulos W.B."/>
            <person name="Clum A."/>
            <person name="Lindquist E."/>
            <person name="Daum C."/>
            <person name="Ramamoorthy G.K."/>
            <person name="Gryganskyi A."/>
            <person name="Culley D."/>
            <person name="Magnuson J.K."/>
            <person name="James T.Y."/>
            <person name="O'Malley M.A."/>
            <person name="Stajich J.E."/>
            <person name="Spatafora J.W."/>
            <person name="Visel A."/>
            <person name="Grigoriev I.V."/>
        </authorList>
    </citation>
    <scope>NUCLEOTIDE SEQUENCE [LARGE SCALE GENOMIC DNA]</scope>
    <source>
        <strain evidence="2 3">CBS 115471</strain>
    </source>
</reference>
<feature type="region of interest" description="Disordered" evidence="1">
    <location>
        <begin position="199"/>
        <end position="227"/>
    </location>
</feature>
<dbReference type="EMBL" id="MCFA01000149">
    <property type="protein sequence ID" value="ORY03232.1"/>
    <property type="molecule type" value="Genomic_DNA"/>
</dbReference>
<feature type="region of interest" description="Disordered" evidence="1">
    <location>
        <begin position="134"/>
        <end position="182"/>
    </location>
</feature>
<organism evidence="2 3">
    <name type="scientific">Clohesyomyces aquaticus</name>
    <dbReference type="NCBI Taxonomy" id="1231657"/>
    <lineage>
        <taxon>Eukaryota</taxon>
        <taxon>Fungi</taxon>
        <taxon>Dikarya</taxon>
        <taxon>Ascomycota</taxon>
        <taxon>Pezizomycotina</taxon>
        <taxon>Dothideomycetes</taxon>
        <taxon>Pleosporomycetidae</taxon>
        <taxon>Pleosporales</taxon>
        <taxon>Lindgomycetaceae</taxon>
        <taxon>Clohesyomyces</taxon>
    </lineage>
</organism>
<proteinExistence type="predicted"/>
<comment type="caution">
    <text evidence="2">The sequence shown here is derived from an EMBL/GenBank/DDBJ whole genome shotgun (WGS) entry which is preliminary data.</text>
</comment>
<feature type="compositionally biased region" description="Polar residues" evidence="1">
    <location>
        <begin position="137"/>
        <end position="156"/>
    </location>
</feature>
<evidence type="ECO:0000313" key="2">
    <source>
        <dbReference type="EMBL" id="ORY03232.1"/>
    </source>
</evidence>
<keyword evidence="3" id="KW-1185">Reference proteome</keyword>
<evidence type="ECO:0000256" key="1">
    <source>
        <dbReference type="SAM" id="MobiDB-lite"/>
    </source>
</evidence>
<sequence length="227" mass="25280">MVRGWQVGHWVADNHQSLPRFPMTQLENCQIGRPSPVINTPCNCPAVNNVNSPTPTDARLNAESWLTPLLSPVTATKWSFHPFYRKPVRLVDNRCEIHHREAADVQRPTAANGVAYIPTLRIALHCIVSTKNRHGTYRSTSSQTGPTRRTLRTCSTQPPPSFDVTPKSDRPTTQEHPRTISHSRVRCIGPCLRIQNVTTPKTTLRHNSSPSTVLNATNLPSTLESSS</sequence>
<feature type="compositionally biased region" description="Basic and acidic residues" evidence="1">
    <location>
        <begin position="166"/>
        <end position="178"/>
    </location>
</feature>
<dbReference type="Proteomes" id="UP000193144">
    <property type="component" value="Unassembled WGS sequence"/>
</dbReference>
<name>A0A1Y1YYY0_9PLEO</name>
<protein>
    <submittedName>
        <fullName evidence="2">Uncharacterized protein</fullName>
    </submittedName>
</protein>
<evidence type="ECO:0000313" key="3">
    <source>
        <dbReference type="Proteomes" id="UP000193144"/>
    </source>
</evidence>
<accession>A0A1Y1YYY0</accession>
<dbReference type="AlphaFoldDB" id="A0A1Y1YYY0"/>
<gene>
    <name evidence="2" type="ORF">BCR34DRAFT_73354</name>
</gene>